<sequence>MPTLIRLLATGLLAVFSLTSQAADIAPLQQRWAEIQYQLPANQKPAAFKALAAEAEQVTQSEPDSAPALIWHGIILSSWAGAEGGLGALSKVKQAKAELEKALAIDPEALNGSAYTSLGALYYQVPGWPIGFGDDDQAEALLKRALELNPDGIDSNFFWADYLLDQKRYAEAKAALLKAQAATPRPDRPLADQGRQAEIRERLTQLKNG</sequence>
<feature type="region of interest" description="Disordered" evidence="1">
    <location>
        <begin position="179"/>
        <end position="209"/>
    </location>
</feature>
<dbReference type="Pfam" id="PF14559">
    <property type="entry name" value="TPR_19"/>
    <property type="match status" value="1"/>
</dbReference>
<evidence type="ECO:0000313" key="2">
    <source>
        <dbReference type="EMBL" id="KKO03728.1"/>
    </source>
</evidence>
<dbReference type="InterPro" id="IPR011990">
    <property type="entry name" value="TPR-like_helical_dom_sf"/>
</dbReference>
<name>A0A0F9VUU9_9ZZZZ</name>
<dbReference type="Gene3D" id="1.25.40.10">
    <property type="entry name" value="Tetratricopeptide repeat domain"/>
    <property type="match status" value="1"/>
</dbReference>
<proteinExistence type="predicted"/>
<accession>A0A0F9VUU9</accession>
<organism evidence="2">
    <name type="scientific">marine sediment metagenome</name>
    <dbReference type="NCBI Taxonomy" id="412755"/>
    <lineage>
        <taxon>unclassified sequences</taxon>
        <taxon>metagenomes</taxon>
        <taxon>ecological metagenomes</taxon>
    </lineage>
</organism>
<comment type="caution">
    <text evidence="2">The sequence shown here is derived from an EMBL/GenBank/DDBJ whole genome shotgun (WGS) entry which is preliminary data.</text>
</comment>
<protein>
    <submittedName>
        <fullName evidence="2">Uncharacterized protein</fullName>
    </submittedName>
</protein>
<gene>
    <name evidence="2" type="ORF">LCGC14_0091550</name>
</gene>
<reference evidence="2" key="1">
    <citation type="journal article" date="2015" name="Nature">
        <title>Complex archaea that bridge the gap between prokaryotes and eukaryotes.</title>
        <authorList>
            <person name="Spang A."/>
            <person name="Saw J.H."/>
            <person name="Jorgensen S.L."/>
            <person name="Zaremba-Niedzwiedzka K."/>
            <person name="Martijn J."/>
            <person name="Lind A.E."/>
            <person name="van Eijk R."/>
            <person name="Schleper C."/>
            <person name="Guy L."/>
            <person name="Ettema T.J."/>
        </authorList>
    </citation>
    <scope>NUCLEOTIDE SEQUENCE</scope>
</reference>
<dbReference type="AlphaFoldDB" id="A0A0F9VUU9"/>
<feature type="compositionally biased region" description="Basic and acidic residues" evidence="1">
    <location>
        <begin position="185"/>
        <end position="209"/>
    </location>
</feature>
<dbReference type="SUPFAM" id="SSF48452">
    <property type="entry name" value="TPR-like"/>
    <property type="match status" value="1"/>
</dbReference>
<dbReference type="EMBL" id="LAZR01000025">
    <property type="protein sequence ID" value="KKO03728.1"/>
    <property type="molecule type" value="Genomic_DNA"/>
</dbReference>
<evidence type="ECO:0000256" key="1">
    <source>
        <dbReference type="SAM" id="MobiDB-lite"/>
    </source>
</evidence>